<dbReference type="SMART" id="SM00346">
    <property type="entry name" value="HTH_ICLR"/>
    <property type="match status" value="1"/>
</dbReference>
<sequence>MATSLLQRALNALELLSTAPGGLTLGELSQQLPMPKAGAKRLLNELEQLGYVVYDNRYDRYLLTTRLSALAMRYLADRGANDVAQPHLDKLAAECGELVRLAVAEGPGLSFVAKAQGMRAGLRYDPEPYERVPLYCTATAFAWLSAFDDDEALAKIAADGPMDSTLRGPNLPASPAEILPYLHKTREQGYCYVCDMSAPGMAALAVPLFDRAGSHCIGSLVIGAPTARLAEDQVHLHLHALKESAYNLSQLSHLSEYLRHAPL</sequence>
<reference evidence="7" key="1">
    <citation type="journal article" date="2019" name="Int. J. Syst. Evol. Microbiol.">
        <title>The Global Catalogue of Microorganisms (GCM) 10K type strain sequencing project: providing services to taxonomists for standard genome sequencing and annotation.</title>
        <authorList>
            <consortium name="The Broad Institute Genomics Platform"/>
            <consortium name="The Broad Institute Genome Sequencing Center for Infectious Disease"/>
            <person name="Wu L."/>
            <person name="Ma J."/>
        </authorList>
    </citation>
    <scope>NUCLEOTIDE SEQUENCE [LARGE SCALE GENOMIC DNA]</scope>
    <source>
        <strain evidence="7">CGMCC 1.15341</strain>
    </source>
</reference>
<evidence type="ECO:0000259" key="4">
    <source>
        <dbReference type="PROSITE" id="PS51077"/>
    </source>
</evidence>
<dbReference type="Pfam" id="PF01614">
    <property type="entry name" value="IclR_C"/>
    <property type="match status" value="1"/>
</dbReference>
<dbReference type="PROSITE" id="PS51077">
    <property type="entry name" value="HTH_ICLR"/>
    <property type="match status" value="1"/>
</dbReference>
<dbReference type="SUPFAM" id="SSF46785">
    <property type="entry name" value="Winged helix' DNA-binding domain"/>
    <property type="match status" value="1"/>
</dbReference>
<dbReference type="InterPro" id="IPR014757">
    <property type="entry name" value="Tscrpt_reg_IclR_C"/>
</dbReference>
<dbReference type="InterPro" id="IPR005471">
    <property type="entry name" value="Tscrpt_reg_IclR_N"/>
</dbReference>
<dbReference type="PANTHER" id="PTHR30136">
    <property type="entry name" value="HELIX-TURN-HELIX TRANSCRIPTIONAL REGULATOR, ICLR FAMILY"/>
    <property type="match status" value="1"/>
</dbReference>
<dbReference type="Proteomes" id="UP000629025">
    <property type="component" value="Unassembled WGS sequence"/>
</dbReference>
<evidence type="ECO:0000256" key="1">
    <source>
        <dbReference type="ARBA" id="ARBA00023015"/>
    </source>
</evidence>
<feature type="domain" description="HTH iclR-type" evidence="4">
    <location>
        <begin position="3"/>
        <end position="65"/>
    </location>
</feature>
<feature type="domain" description="IclR-ED" evidence="5">
    <location>
        <begin position="66"/>
        <end position="254"/>
    </location>
</feature>
<dbReference type="EMBL" id="BMIJ01000004">
    <property type="protein sequence ID" value="GGB94852.1"/>
    <property type="molecule type" value="Genomic_DNA"/>
</dbReference>
<dbReference type="Pfam" id="PF09339">
    <property type="entry name" value="HTH_IclR"/>
    <property type="match status" value="1"/>
</dbReference>
<gene>
    <name evidence="6" type="ORF">GCM10011352_21180</name>
</gene>
<dbReference type="PANTHER" id="PTHR30136:SF35">
    <property type="entry name" value="HTH-TYPE TRANSCRIPTIONAL REGULATOR RV1719"/>
    <property type="match status" value="1"/>
</dbReference>
<dbReference type="SUPFAM" id="SSF55781">
    <property type="entry name" value="GAF domain-like"/>
    <property type="match status" value="1"/>
</dbReference>
<protein>
    <submittedName>
        <fullName evidence="6">Transcriptional regulator</fullName>
    </submittedName>
</protein>
<keyword evidence="3" id="KW-0804">Transcription</keyword>
<dbReference type="Gene3D" id="1.10.10.10">
    <property type="entry name" value="Winged helix-like DNA-binding domain superfamily/Winged helix DNA-binding domain"/>
    <property type="match status" value="1"/>
</dbReference>
<keyword evidence="2" id="KW-0238">DNA-binding</keyword>
<comment type="caution">
    <text evidence="6">The sequence shown here is derived from an EMBL/GenBank/DDBJ whole genome shotgun (WGS) entry which is preliminary data.</text>
</comment>
<dbReference type="RefSeq" id="WP_188748064.1">
    <property type="nucleotide sequence ID" value="NZ_BMIJ01000004.1"/>
</dbReference>
<name>A0ABQ1KCN3_9GAMM</name>
<dbReference type="InterPro" id="IPR050707">
    <property type="entry name" value="HTH_MetabolicPath_Reg"/>
</dbReference>
<evidence type="ECO:0000256" key="2">
    <source>
        <dbReference type="ARBA" id="ARBA00023125"/>
    </source>
</evidence>
<keyword evidence="1" id="KW-0805">Transcription regulation</keyword>
<accession>A0ABQ1KCN3</accession>
<dbReference type="InterPro" id="IPR036390">
    <property type="entry name" value="WH_DNA-bd_sf"/>
</dbReference>
<dbReference type="InterPro" id="IPR029016">
    <property type="entry name" value="GAF-like_dom_sf"/>
</dbReference>
<evidence type="ECO:0000313" key="7">
    <source>
        <dbReference type="Proteomes" id="UP000629025"/>
    </source>
</evidence>
<organism evidence="6 7">
    <name type="scientific">Marinobacterium zhoushanense</name>
    <dbReference type="NCBI Taxonomy" id="1679163"/>
    <lineage>
        <taxon>Bacteria</taxon>
        <taxon>Pseudomonadati</taxon>
        <taxon>Pseudomonadota</taxon>
        <taxon>Gammaproteobacteria</taxon>
        <taxon>Oceanospirillales</taxon>
        <taxon>Oceanospirillaceae</taxon>
        <taxon>Marinobacterium</taxon>
    </lineage>
</organism>
<dbReference type="Gene3D" id="3.30.450.40">
    <property type="match status" value="1"/>
</dbReference>
<dbReference type="InterPro" id="IPR036388">
    <property type="entry name" value="WH-like_DNA-bd_sf"/>
</dbReference>
<evidence type="ECO:0000256" key="3">
    <source>
        <dbReference type="ARBA" id="ARBA00023163"/>
    </source>
</evidence>
<dbReference type="PROSITE" id="PS51078">
    <property type="entry name" value="ICLR_ED"/>
    <property type="match status" value="1"/>
</dbReference>
<keyword evidence="7" id="KW-1185">Reference proteome</keyword>
<evidence type="ECO:0000313" key="6">
    <source>
        <dbReference type="EMBL" id="GGB94852.1"/>
    </source>
</evidence>
<proteinExistence type="predicted"/>
<evidence type="ECO:0000259" key="5">
    <source>
        <dbReference type="PROSITE" id="PS51078"/>
    </source>
</evidence>